<feature type="transmembrane region" description="Helical" evidence="1">
    <location>
        <begin position="206"/>
        <end position="225"/>
    </location>
</feature>
<feature type="transmembrane region" description="Helical" evidence="1">
    <location>
        <begin position="158"/>
        <end position="177"/>
    </location>
</feature>
<dbReference type="OrthoDB" id="6901193at2"/>
<evidence type="ECO:0000313" key="3">
    <source>
        <dbReference type="Proteomes" id="UP000033588"/>
    </source>
</evidence>
<protein>
    <recommendedName>
        <fullName evidence="4">Oligosaccharide repeat unit polymerase</fullName>
    </recommendedName>
</protein>
<feature type="transmembrane region" description="Helical" evidence="1">
    <location>
        <begin position="351"/>
        <end position="372"/>
    </location>
</feature>
<keyword evidence="1" id="KW-1133">Transmembrane helix</keyword>
<reference evidence="2 3" key="1">
    <citation type="submission" date="2015-03" db="EMBL/GenBank/DDBJ databases">
        <title>Comparative genomics of Pseudomonas insights into diversity of traits involved in vanlence and defense.</title>
        <authorList>
            <person name="Qin Y."/>
        </authorList>
    </citation>
    <scope>NUCLEOTIDE SEQUENCE [LARGE SCALE GENOMIC DNA]</scope>
    <source>
        <strain evidence="2 3">C8</strain>
    </source>
</reference>
<dbReference type="EMBL" id="LACC01000017">
    <property type="protein sequence ID" value="KJZ45457.1"/>
    <property type="molecule type" value="Genomic_DNA"/>
</dbReference>
<keyword evidence="1" id="KW-0812">Transmembrane</keyword>
<feature type="transmembrane region" description="Helical" evidence="1">
    <location>
        <begin position="404"/>
        <end position="422"/>
    </location>
</feature>
<evidence type="ECO:0000313" key="2">
    <source>
        <dbReference type="EMBL" id="KJZ45457.1"/>
    </source>
</evidence>
<feature type="transmembrane region" description="Helical" evidence="1">
    <location>
        <begin position="6"/>
        <end position="25"/>
    </location>
</feature>
<feature type="transmembrane region" description="Helical" evidence="1">
    <location>
        <begin position="237"/>
        <end position="258"/>
    </location>
</feature>
<dbReference type="RefSeq" id="WP_046041222.1">
    <property type="nucleotide sequence ID" value="NZ_LACC01000017.1"/>
</dbReference>
<gene>
    <name evidence="2" type="ORF">VC35_15435</name>
</gene>
<dbReference type="Proteomes" id="UP000033588">
    <property type="component" value="Unassembled WGS sequence"/>
</dbReference>
<feature type="transmembrane region" description="Helical" evidence="1">
    <location>
        <begin position="184"/>
        <end position="200"/>
    </location>
</feature>
<evidence type="ECO:0000256" key="1">
    <source>
        <dbReference type="SAM" id="Phobius"/>
    </source>
</evidence>
<feature type="transmembrane region" description="Helical" evidence="1">
    <location>
        <begin position="379"/>
        <end position="398"/>
    </location>
</feature>
<feature type="transmembrane region" description="Helical" evidence="1">
    <location>
        <begin position="62"/>
        <end position="82"/>
    </location>
</feature>
<dbReference type="AlphaFoldDB" id="A0A0F4TPZ8"/>
<sequence>MELIIPWLVGLFSLLCLGAIFFAAWRKTGIWFNPASLFAMAWVVYVAVPLLIGFGVDFNPAAAIYIVFFVFCFSLTVFGMQWSVVVDQNKFKVLLGGIFSHKSLIYFFLLLLVLAVIFHLLDLSAQGLAVNFDALSSAGEYASRRYAGELNENIFQKLALLASFQVVVFGGLVFGGASRRSGKIIVLLLAFIPSVLVMLLQSAKGLLFLSAALFIGAWLVTRVFANDFRLPQVPLVPVLLGVLVLFGLVVASFVARFGSDVDILRYYLASYSSGHFFAFSDWFSDRYFGGALFRGYDQSELQVGFYTFMGFFRALGDARPVPLGVYDEYFVIDGVLTTNIYTAFRGLIVDFGLFGSLLFAVSAGFVANLSFYFLLCKRFAVTAVVIFIYMVGVIYQSYVVSSLTWISVPVSAAISVALILLFRMSMRYSIVLGKSRVSEVINLSGGACDS</sequence>
<evidence type="ECO:0008006" key="4">
    <source>
        <dbReference type="Google" id="ProtNLM"/>
    </source>
</evidence>
<organism evidence="2 3">
    <name type="scientific">Pseudomonas fluorescens</name>
    <dbReference type="NCBI Taxonomy" id="294"/>
    <lineage>
        <taxon>Bacteria</taxon>
        <taxon>Pseudomonadati</taxon>
        <taxon>Pseudomonadota</taxon>
        <taxon>Gammaproteobacteria</taxon>
        <taxon>Pseudomonadales</taxon>
        <taxon>Pseudomonadaceae</taxon>
        <taxon>Pseudomonas</taxon>
    </lineage>
</organism>
<feature type="transmembrane region" description="Helical" evidence="1">
    <location>
        <begin position="103"/>
        <end position="121"/>
    </location>
</feature>
<proteinExistence type="predicted"/>
<keyword evidence="1" id="KW-0472">Membrane</keyword>
<dbReference type="PATRIC" id="fig|294.132.peg.1870"/>
<comment type="caution">
    <text evidence="2">The sequence shown here is derived from an EMBL/GenBank/DDBJ whole genome shotgun (WGS) entry which is preliminary data.</text>
</comment>
<feature type="transmembrane region" description="Helical" evidence="1">
    <location>
        <begin position="37"/>
        <end position="56"/>
    </location>
</feature>
<accession>A0A0F4TPZ8</accession>
<dbReference type="NCBIfam" id="TIGR04370">
    <property type="entry name" value="glyco_rpt_poly"/>
    <property type="match status" value="1"/>
</dbReference>
<name>A0A0F4TPZ8_PSEFL</name>